<gene>
    <name evidence="2" type="ORF">SDC9_76117</name>
</gene>
<sequence>MIVSLPSVRERQRRVVGGALGLGRGGAGEPLADGAQHQPHLDDGEHAVDERETDHRGEHLRGGHARRHPRGGRHQAEDDPGLAAHLGEDPAERVREQRQQRRGDHHREPEPGASLGGRQVPLAEQDQHDDADGHAEQPQADHQPEGPVGDRDGRGVRHRIGDLVAVLLADHRGVLGVVLLTQRVDALHGAGERPGGQEGRHARDLDREDLLRSVQGADGEQREGRRGLGLPDRLGRRHLHRLDIGHHLALQVTGDGDQGTGDDQHPGTELGGPGVRGGVLGVLTGELADIARPGGAGDLQQVPAGHTHHEGAADHVRGGQRVRDGGQGHRVGQHGAEVGHLGAAAGLVEGEADGVLHEGVGRQDEDRAQHGADRGQPDRREVHALGQPVAAEDPDAEEGGLHEEGQQRLESERGAEDVADHPGVLGPVHPELELLDDAGDDTHGEVDQEQLAEEIGQPTVLVLAGAVVRGLQDGNDQGQ</sequence>
<dbReference type="EMBL" id="VSSQ01005549">
    <property type="protein sequence ID" value="MPM29577.1"/>
    <property type="molecule type" value="Genomic_DNA"/>
</dbReference>
<comment type="caution">
    <text evidence="2">The sequence shown here is derived from an EMBL/GenBank/DDBJ whole genome shotgun (WGS) entry which is preliminary data.</text>
</comment>
<feature type="compositionally biased region" description="Basic and acidic residues" evidence="1">
    <location>
        <begin position="399"/>
        <end position="420"/>
    </location>
</feature>
<accession>A0A644YMQ4</accession>
<feature type="compositionally biased region" description="Basic and acidic residues" evidence="1">
    <location>
        <begin position="39"/>
        <end position="61"/>
    </location>
</feature>
<feature type="compositionally biased region" description="Basic and acidic residues" evidence="1">
    <location>
        <begin position="142"/>
        <end position="155"/>
    </location>
</feature>
<feature type="compositionally biased region" description="Basic and acidic residues" evidence="1">
    <location>
        <begin position="125"/>
        <end position="135"/>
    </location>
</feature>
<protein>
    <submittedName>
        <fullName evidence="2">Uncharacterized protein</fullName>
    </submittedName>
</protein>
<feature type="compositionally biased region" description="Basic and acidic residues" evidence="1">
    <location>
        <begin position="359"/>
        <end position="383"/>
    </location>
</feature>
<dbReference type="AlphaFoldDB" id="A0A644YMQ4"/>
<reference evidence="2" key="1">
    <citation type="submission" date="2019-08" db="EMBL/GenBank/DDBJ databases">
        <authorList>
            <person name="Kucharzyk K."/>
            <person name="Murdoch R.W."/>
            <person name="Higgins S."/>
            <person name="Loffler F."/>
        </authorList>
    </citation>
    <scope>NUCLEOTIDE SEQUENCE</scope>
</reference>
<feature type="compositionally biased region" description="Basic and acidic residues" evidence="1">
    <location>
        <begin position="198"/>
        <end position="208"/>
    </location>
</feature>
<evidence type="ECO:0000256" key="1">
    <source>
        <dbReference type="SAM" id="MobiDB-lite"/>
    </source>
</evidence>
<feature type="region of interest" description="Disordered" evidence="1">
    <location>
        <begin position="250"/>
        <end position="274"/>
    </location>
</feature>
<feature type="region of interest" description="Disordered" evidence="1">
    <location>
        <begin position="359"/>
        <end position="453"/>
    </location>
</feature>
<feature type="compositionally biased region" description="Gly residues" evidence="1">
    <location>
        <begin position="18"/>
        <end position="28"/>
    </location>
</feature>
<evidence type="ECO:0000313" key="2">
    <source>
        <dbReference type="EMBL" id="MPM29577.1"/>
    </source>
</evidence>
<feature type="compositionally biased region" description="Basic and acidic residues" evidence="1">
    <location>
        <begin position="86"/>
        <end position="110"/>
    </location>
</feature>
<feature type="region of interest" description="Disordered" evidence="1">
    <location>
        <begin position="1"/>
        <end position="155"/>
    </location>
</feature>
<feature type="region of interest" description="Disordered" evidence="1">
    <location>
        <begin position="189"/>
        <end position="208"/>
    </location>
</feature>
<name>A0A644YMQ4_9ZZZZ</name>
<organism evidence="2">
    <name type="scientific">bioreactor metagenome</name>
    <dbReference type="NCBI Taxonomy" id="1076179"/>
    <lineage>
        <taxon>unclassified sequences</taxon>
        <taxon>metagenomes</taxon>
        <taxon>ecological metagenomes</taxon>
    </lineage>
</organism>
<feature type="compositionally biased region" description="Basic residues" evidence="1">
    <location>
        <begin position="62"/>
        <end position="73"/>
    </location>
</feature>
<proteinExistence type="predicted"/>